<evidence type="ECO:0000256" key="5">
    <source>
        <dbReference type="ARBA" id="ARBA00023136"/>
    </source>
</evidence>
<organism evidence="9 10">
    <name type="scientific">Rhodopirellula europaea 6C</name>
    <dbReference type="NCBI Taxonomy" id="1263867"/>
    <lineage>
        <taxon>Bacteria</taxon>
        <taxon>Pseudomonadati</taxon>
        <taxon>Planctomycetota</taxon>
        <taxon>Planctomycetia</taxon>
        <taxon>Pirellulales</taxon>
        <taxon>Pirellulaceae</taxon>
        <taxon>Rhodopirellula</taxon>
    </lineage>
</organism>
<sequence>MKNTTHRLKSVSGWIAILCIFIGPLGTVYTMIKAFRSASETSRSPLPDELARDINYSLSTTVALMPVVIIAGLIWFACRLRISHTARGSKTK</sequence>
<keyword evidence="2" id="KW-1003">Cell membrane</keyword>
<evidence type="ECO:0000256" key="6">
    <source>
        <dbReference type="RuleBase" id="RU004057"/>
    </source>
</evidence>
<keyword evidence="5 7" id="KW-0472">Membrane</keyword>
<feature type="transmembrane region" description="Helical" evidence="7">
    <location>
        <begin position="54"/>
        <end position="78"/>
    </location>
</feature>
<dbReference type="GO" id="GO:0005886">
    <property type="term" value="C:plasma membrane"/>
    <property type="evidence" value="ECO:0007669"/>
    <property type="project" value="UniProtKB-SubCell"/>
</dbReference>
<evidence type="ECO:0000313" key="9">
    <source>
        <dbReference type="EMBL" id="EMB16028.1"/>
    </source>
</evidence>
<reference evidence="9" key="2">
    <citation type="journal article" date="2013" name="Mar. Genomics">
        <title>Expression of sulfatases in Rhodopirellula baltica and the diversity of sulfatases in the genus Rhodopirellula.</title>
        <authorList>
            <person name="Wegner C.E."/>
            <person name="Richter-Heitmann T."/>
            <person name="Klindworth A."/>
            <person name="Klockow C."/>
            <person name="Richter M."/>
            <person name="Achstetter T."/>
            <person name="Glockner F.O."/>
            <person name="Harder J."/>
        </authorList>
    </citation>
    <scope>NUCLEOTIDE SEQUENCE [LARGE SCALE GENOMIC DNA]</scope>
    <source>
        <strain evidence="9">6C</strain>
    </source>
</reference>
<evidence type="ECO:0000256" key="4">
    <source>
        <dbReference type="ARBA" id="ARBA00022989"/>
    </source>
</evidence>
<evidence type="ECO:0000256" key="1">
    <source>
        <dbReference type="ARBA" id="ARBA00004651"/>
    </source>
</evidence>
<evidence type="ECO:0000259" key="8">
    <source>
        <dbReference type="Pfam" id="PF01618"/>
    </source>
</evidence>
<keyword evidence="3 7" id="KW-0812">Transmembrane</keyword>
<feature type="transmembrane region" description="Helical" evidence="7">
    <location>
        <begin position="12"/>
        <end position="34"/>
    </location>
</feature>
<keyword evidence="6" id="KW-0813">Transport</keyword>
<comment type="caution">
    <text evidence="9">The sequence shown here is derived from an EMBL/GenBank/DDBJ whole genome shotgun (WGS) entry which is preliminary data.</text>
</comment>
<dbReference type="PATRIC" id="fig|1263867.3.peg.3455"/>
<comment type="similarity">
    <text evidence="6">Belongs to the exbB/tolQ family.</text>
</comment>
<gene>
    <name evidence="9" type="ORF">RE6C_03235</name>
</gene>
<dbReference type="EMBL" id="ANMO01000140">
    <property type="protein sequence ID" value="EMB16028.1"/>
    <property type="molecule type" value="Genomic_DNA"/>
</dbReference>
<proteinExistence type="inferred from homology"/>
<evidence type="ECO:0000256" key="3">
    <source>
        <dbReference type="ARBA" id="ARBA00022692"/>
    </source>
</evidence>
<dbReference type="InterPro" id="IPR002898">
    <property type="entry name" value="MotA_ExbB_proton_chnl"/>
</dbReference>
<reference evidence="9" key="1">
    <citation type="submission" date="2012-11" db="EMBL/GenBank/DDBJ databases">
        <title>Permanent draft genomes of Rhodopirellula europaea strain SH398 and 6C.</title>
        <authorList>
            <person name="Richter M."/>
            <person name="Richter-Heitmann T."/>
            <person name="Frank C."/>
            <person name="Harder J."/>
            <person name="Glockner F.O."/>
        </authorList>
    </citation>
    <scope>NUCLEOTIDE SEQUENCE</scope>
    <source>
        <strain evidence="9">6C</strain>
    </source>
</reference>
<comment type="subcellular location">
    <subcellularLocation>
        <location evidence="1">Cell membrane</location>
        <topology evidence="1">Multi-pass membrane protein</topology>
    </subcellularLocation>
    <subcellularLocation>
        <location evidence="6">Membrane</location>
        <topology evidence="6">Multi-pass membrane protein</topology>
    </subcellularLocation>
</comment>
<keyword evidence="6" id="KW-0653">Protein transport</keyword>
<keyword evidence="4 7" id="KW-1133">Transmembrane helix</keyword>
<feature type="domain" description="MotA/TolQ/ExbB proton channel" evidence="8">
    <location>
        <begin position="11"/>
        <end position="74"/>
    </location>
</feature>
<accession>M2B2P3</accession>
<dbReference type="RefSeq" id="WP_008657899.1">
    <property type="nucleotide sequence ID" value="NZ_ANMO01000140.1"/>
</dbReference>
<protein>
    <submittedName>
        <fullName evidence="9">Putative membrane protein</fullName>
    </submittedName>
</protein>
<dbReference type="GO" id="GO:0015031">
    <property type="term" value="P:protein transport"/>
    <property type="evidence" value="ECO:0007669"/>
    <property type="project" value="UniProtKB-KW"/>
</dbReference>
<dbReference type="Proteomes" id="UP000011529">
    <property type="component" value="Unassembled WGS sequence"/>
</dbReference>
<keyword evidence="10" id="KW-1185">Reference proteome</keyword>
<dbReference type="Pfam" id="PF01618">
    <property type="entry name" value="MotA_ExbB"/>
    <property type="match status" value="1"/>
</dbReference>
<evidence type="ECO:0000256" key="7">
    <source>
        <dbReference type="SAM" id="Phobius"/>
    </source>
</evidence>
<evidence type="ECO:0000313" key="10">
    <source>
        <dbReference type="Proteomes" id="UP000011529"/>
    </source>
</evidence>
<dbReference type="AlphaFoldDB" id="M2B2P3"/>
<name>M2B2P3_9BACT</name>
<evidence type="ECO:0000256" key="2">
    <source>
        <dbReference type="ARBA" id="ARBA00022475"/>
    </source>
</evidence>